<dbReference type="GO" id="GO:0009317">
    <property type="term" value="C:acetyl-CoA carboxylase complex"/>
    <property type="evidence" value="ECO:0007669"/>
    <property type="project" value="InterPro"/>
</dbReference>
<keyword evidence="5 10" id="KW-0276">Fatty acid metabolism</keyword>
<keyword evidence="14" id="KW-1185">Reference proteome</keyword>
<dbReference type="PANTHER" id="PTHR42853">
    <property type="entry name" value="ACETYL-COENZYME A CARBOXYLASE CARBOXYL TRANSFERASE SUBUNIT ALPHA"/>
    <property type="match status" value="1"/>
</dbReference>
<comment type="function">
    <text evidence="10">Component of the acetyl coenzyme A carboxylase (ACC) complex. First, biotin carboxylase catalyzes the carboxylation of biotin on its carrier protein (BCCP) and then the CO(2) group is transferred by the carboxyltransferase to acetyl-CoA to form malonyl-CoA.</text>
</comment>
<feature type="domain" description="CoA carboxyltransferase C-terminal" evidence="12">
    <location>
        <begin position="30"/>
        <end position="290"/>
    </location>
</feature>
<dbReference type="InterPro" id="IPR011763">
    <property type="entry name" value="COA_CT_C"/>
</dbReference>
<evidence type="ECO:0000313" key="13">
    <source>
        <dbReference type="EMBL" id="SET41192.1"/>
    </source>
</evidence>
<evidence type="ECO:0000256" key="6">
    <source>
        <dbReference type="ARBA" id="ARBA00022840"/>
    </source>
</evidence>
<dbReference type="STRING" id="1526.SAMN02910262_00332"/>
<feature type="coiled-coil region" evidence="11">
    <location>
        <begin position="277"/>
        <end position="304"/>
    </location>
</feature>
<keyword evidence="3 10" id="KW-0808">Transferase</keyword>
<evidence type="ECO:0000256" key="10">
    <source>
        <dbReference type="HAMAP-Rule" id="MF_00823"/>
    </source>
</evidence>
<dbReference type="OrthoDB" id="9808023at2"/>
<reference evidence="14" key="1">
    <citation type="submission" date="2016-10" db="EMBL/GenBank/DDBJ databases">
        <authorList>
            <person name="Varghese N."/>
            <person name="Submissions S."/>
        </authorList>
    </citation>
    <scope>NUCLEOTIDE SEQUENCE [LARGE SCALE GENOMIC DNA]</scope>
    <source>
        <strain evidence="14">KH1P1</strain>
    </source>
</reference>
<dbReference type="eggNOG" id="COG0825">
    <property type="taxonomic scope" value="Bacteria"/>
</dbReference>
<dbReference type="InterPro" id="IPR029045">
    <property type="entry name" value="ClpP/crotonase-like_dom_sf"/>
</dbReference>
<dbReference type="HAMAP" id="MF_00823">
    <property type="entry name" value="AcetylCoA_CT_alpha"/>
    <property type="match status" value="1"/>
</dbReference>
<evidence type="ECO:0000256" key="3">
    <source>
        <dbReference type="ARBA" id="ARBA00022679"/>
    </source>
</evidence>
<keyword evidence="10" id="KW-0963">Cytoplasm</keyword>
<dbReference type="PROSITE" id="PS50989">
    <property type="entry name" value="COA_CT_CTER"/>
    <property type="match status" value="1"/>
</dbReference>
<keyword evidence="2 10" id="KW-0444">Lipid biosynthesis</keyword>
<evidence type="ECO:0000313" key="14">
    <source>
        <dbReference type="Proteomes" id="UP000199820"/>
    </source>
</evidence>
<dbReference type="NCBIfam" id="TIGR00513">
    <property type="entry name" value="accA"/>
    <property type="match status" value="1"/>
</dbReference>
<dbReference type="GO" id="GO:0016743">
    <property type="term" value="F:carboxyl- or carbamoyltransferase activity"/>
    <property type="evidence" value="ECO:0007669"/>
    <property type="project" value="UniProtKB-UniRule"/>
</dbReference>
<dbReference type="AlphaFoldDB" id="A0A1I0E8K7"/>
<proteinExistence type="inferred from homology"/>
<evidence type="ECO:0000256" key="8">
    <source>
        <dbReference type="ARBA" id="ARBA00023160"/>
    </source>
</evidence>
<evidence type="ECO:0000256" key="1">
    <source>
        <dbReference type="ARBA" id="ARBA00004956"/>
    </source>
</evidence>
<dbReference type="NCBIfam" id="NF041504">
    <property type="entry name" value="AccA_sub"/>
    <property type="match status" value="1"/>
</dbReference>
<dbReference type="GO" id="GO:0006633">
    <property type="term" value="P:fatty acid biosynthetic process"/>
    <property type="evidence" value="ECO:0007669"/>
    <property type="project" value="UniProtKB-KW"/>
</dbReference>
<keyword evidence="8 10" id="KW-0275">Fatty acid biosynthesis</keyword>
<dbReference type="EC" id="2.1.3.15" evidence="10"/>
<dbReference type="Pfam" id="PF03255">
    <property type="entry name" value="ACCA"/>
    <property type="match status" value="1"/>
</dbReference>
<dbReference type="PRINTS" id="PR01069">
    <property type="entry name" value="ACCCTRFRASEA"/>
</dbReference>
<evidence type="ECO:0000256" key="2">
    <source>
        <dbReference type="ARBA" id="ARBA00022516"/>
    </source>
</evidence>
<dbReference type="RefSeq" id="WP_074649317.1">
    <property type="nucleotide sequence ID" value="NZ_FOIL01000017.1"/>
</dbReference>
<accession>A0A1I0E8K7</accession>
<comment type="subcellular location">
    <subcellularLocation>
        <location evidence="10">Cytoplasm</location>
    </subcellularLocation>
</comment>
<dbReference type="GO" id="GO:2001295">
    <property type="term" value="P:malonyl-CoA biosynthetic process"/>
    <property type="evidence" value="ECO:0007669"/>
    <property type="project" value="UniProtKB-UniRule"/>
</dbReference>
<comment type="catalytic activity">
    <reaction evidence="9 10">
        <text>N(6)-carboxybiotinyl-L-lysyl-[protein] + acetyl-CoA = N(6)-biotinyl-L-lysyl-[protein] + malonyl-CoA</text>
        <dbReference type="Rhea" id="RHEA:54728"/>
        <dbReference type="Rhea" id="RHEA-COMP:10505"/>
        <dbReference type="Rhea" id="RHEA-COMP:10506"/>
        <dbReference type="ChEBI" id="CHEBI:57288"/>
        <dbReference type="ChEBI" id="CHEBI:57384"/>
        <dbReference type="ChEBI" id="CHEBI:83144"/>
        <dbReference type="ChEBI" id="CHEBI:83145"/>
        <dbReference type="EC" id="2.1.3.15"/>
    </reaction>
</comment>
<dbReference type="InterPro" id="IPR001095">
    <property type="entry name" value="Acetyl_CoA_COase_a_su"/>
</dbReference>
<keyword evidence="7 10" id="KW-0443">Lipid metabolism</keyword>
<evidence type="ECO:0000256" key="4">
    <source>
        <dbReference type="ARBA" id="ARBA00022741"/>
    </source>
</evidence>
<comment type="subunit">
    <text evidence="10">Acetyl-CoA carboxylase is a heterohexamer composed of biotin carboxyl carrier protein (AccB), biotin carboxylase (AccC) and two subunits each of ACCase subunit alpha (AccA) and ACCase subunit beta (AccD).</text>
</comment>
<sequence>MIKEILRQTDEIDAEIEKLRIRREPENSRRTDMRIAQLGERRNYLLSQARNLSPEDKVFLARLGARPHIDDFIDALFTDFFEQKGDHLYGDDQSIFGGIARFHGRPVTVLGHRKGRTMKENISRNFGMPKPEGYRKALRMMEQADKFGRPIITFVDTPGAYPGVDAEEHGQGEAIARNLAAMSRLRVPVITVVTGEGNSGGALAISVANRILMLENAVYSILSPEGFASILWKDSSRHAEAAALMKMTAADLKEAGVADEIVAEPAGGAQVNPLLVYAALDEAIEKNLKELEELSSRVLIEERQKKFRAM</sequence>
<organism evidence="13 14">
    <name type="scientific">[Clostridium] aminophilum</name>
    <dbReference type="NCBI Taxonomy" id="1526"/>
    <lineage>
        <taxon>Bacteria</taxon>
        <taxon>Bacillati</taxon>
        <taxon>Bacillota</taxon>
        <taxon>Clostridia</taxon>
        <taxon>Lachnospirales</taxon>
        <taxon>Lachnospiraceae</taxon>
    </lineage>
</organism>
<dbReference type="SUPFAM" id="SSF52096">
    <property type="entry name" value="ClpP/crotonase"/>
    <property type="match status" value="1"/>
</dbReference>
<keyword evidence="6 10" id="KW-0067">ATP-binding</keyword>
<gene>
    <name evidence="10" type="primary">accA</name>
    <name evidence="13" type="ORF">SAMN04487771_101712</name>
</gene>
<dbReference type="UniPathway" id="UPA00655">
    <property type="reaction ID" value="UER00711"/>
</dbReference>
<evidence type="ECO:0000256" key="5">
    <source>
        <dbReference type="ARBA" id="ARBA00022832"/>
    </source>
</evidence>
<evidence type="ECO:0000256" key="11">
    <source>
        <dbReference type="SAM" id="Coils"/>
    </source>
</evidence>
<evidence type="ECO:0000256" key="7">
    <source>
        <dbReference type="ARBA" id="ARBA00023098"/>
    </source>
</evidence>
<evidence type="ECO:0000256" key="9">
    <source>
        <dbReference type="ARBA" id="ARBA00049152"/>
    </source>
</evidence>
<dbReference type="Gene3D" id="3.90.226.10">
    <property type="entry name" value="2-enoyl-CoA Hydratase, Chain A, domain 1"/>
    <property type="match status" value="1"/>
</dbReference>
<dbReference type="EMBL" id="FOIL01000017">
    <property type="protein sequence ID" value="SET41192.1"/>
    <property type="molecule type" value="Genomic_DNA"/>
</dbReference>
<evidence type="ECO:0000259" key="12">
    <source>
        <dbReference type="PROSITE" id="PS50989"/>
    </source>
</evidence>
<dbReference type="NCBIfam" id="NF004344">
    <property type="entry name" value="PRK05724.1"/>
    <property type="match status" value="1"/>
</dbReference>
<keyword evidence="11" id="KW-0175">Coiled coil</keyword>
<protein>
    <recommendedName>
        <fullName evidence="10">Acetyl-coenzyme A carboxylase carboxyl transferase subunit alpha</fullName>
        <shortName evidence="10">ACCase subunit alpha</shortName>
        <shortName evidence="10">Acetyl-CoA carboxylase carboxyltransferase subunit alpha</shortName>
        <ecNumber evidence="10">2.1.3.15</ecNumber>
    </recommendedName>
</protein>
<dbReference type="Proteomes" id="UP000199820">
    <property type="component" value="Unassembled WGS sequence"/>
</dbReference>
<keyword evidence="4 10" id="KW-0547">Nucleotide-binding</keyword>
<comment type="similarity">
    <text evidence="10">Belongs to the AccA family.</text>
</comment>
<dbReference type="GO" id="GO:0005524">
    <property type="term" value="F:ATP binding"/>
    <property type="evidence" value="ECO:0007669"/>
    <property type="project" value="UniProtKB-KW"/>
</dbReference>
<dbReference type="PANTHER" id="PTHR42853:SF3">
    <property type="entry name" value="ACETYL-COENZYME A CARBOXYLASE CARBOXYL TRANSFERASE SUBUNIT ALPHA, CHLOROPLASTIC"/>
    <property type="match status" value="1"/>
</dbReference>
<name>A0A1I0E8K7_9FIRM</name>
<comment type="pathway">
    <text evidence="1 10">Lipid metabolism; malonyl-CoA biosynthesis; malonyl-CoA from acetyl-CoA: step 1/1.</text>
</comment>
<dbReference type="GO" id="GO:0003989">
    <property type="term" value="F:acetyl-CoA carboxylase activity"/>
    <property type="evidence" value="ECO:0007669"/>
    <property type="project" value="InterPro"/>
</dbReference>